<reference evidence="1 2" key="1">
    <citation type="submission" date="2015-03" db="EMBL/GenBank/DDBJ databases">
        <authorList>
            <person name="Murphy D."/>
        </authorList>
    </citation>
    <scope>NUCLEOTIDE SEQUENCE [LARGE SCALE GENOMIC DNA]</scope>
    <source>
        <strain evidence="1 2">FCF326</strain>
    </source>
</reference>
<proteinExistence type="predicted"/>
<sequence length="133" mass="15354">MKSNPCNAEQYLSDQGCAVKIAYFENSAFKVGHEFCLYGYRVIYRVEHSEFIICYFETMNENSLPGEFLKLFNLLYHLGMSITDLSIVRMLIVDNIANPTLQLIRRRLIKLLIAKGAFSKNIDGNDWLLFDVS</sequence>
<organism evidence="1 2">
    <name type="scientific">Yersinia kristensenii</name>
    <dbReference type="NCBI Taxonomy" id="28152"/>
    <lineage>
        <taxon>Bacteria</taxon>
        <taxon>Pseudomonadati</taxon>
        <taxon>Pseudomonadota</taxon>
        <taxon>Gammaproteobacteria</taxon>
        <taxon>Enterobacterales</taxon>
        <taxon>Yersiniaceae</taxon>
        <taxon>Yersinia</taxon>
    </lineage>
</organism>
<accession>A0A0T9LSH8</accession>
<protein>
    <submittedName>
        <fullName evidence="1">Pathogenicity island 2 effector protein SseE</fullName>
    </submittedName>
</protein>
<dbReference type="AlphaFoldDB" id="A0A0T9LSH8"/>
<gene>
    <name evidence="1" type="ORF">ERS008491_03279</name>
</gene>
<name>A0A0T9LSH8_YERKR</name>
<evidence type="ECO:0000313" key="1">
    <source>
        <dbReference type="EMBL" id="CNF20330.1"/>
    </source>
</evidence>
<dbReference type="RefSeq" id="WP_050119887.1">
    <property type="nucleotide sequence ID" value="NZ_CABMLW010000007.1"/>
</dbReference>
<evidence type="ECO:0000313" key="2">
    <source>
        <dbReference type="Proteomes" id="UP000045824"/>
    </source>
</evidence>
<dbReference type="EMBL" id="CPYI01000015">
    <property type="protein sequence ID" value="CNF20330.1"/>
    <property type="molecule type" value="Genomic_DNA"/>
</dbReference>
<dbReference type="Proteomes" id="UP000045824">
    <property type="component" value="Unassembled WGS sequence"/>
</dbReference>